<protein>
    <submittedName>
        <fullName evidence="6">Uncharacterized protein</fullName>
    </submittedName>
</protein>
<name>A0A8H8DC08_9ASCO</name>
<dbReference type="SUPFAM" id="SSF54768">
    <property type="entry name" value="dsRNA-binding domain-like"/>
    <property type="match status" value="1"/>
</dbReference>
<dbReference type="GeneID" id="93652468"/>
<keyword evidence="7" id="KW-1185">Reference proteome</keyword>
<dbReference type="Pfam" id="PF00035">
    <property type="entry name" value="dsrm"/>
    <property type="match status" value="1"/>
</dbReference>
<dbReference type="Gene3D" id="3.30.160.20">
    <property type="match status" value="1"/>
</dbReference>
<dbReference type="GO" id="GO:0006396">
    <property type="term" value="P:RNA processing"/>
    <property type="evidence" value="ECO:0007669"/>
    <property type="project" value="InterPro"/>
</dbReference>
<dbReference type="Gene3D" id="1.10.1520.10">
    <property type="entry name" value="Ribonuclease III domain"/>
    <property type="match status" value="1"/>
</dbReference>
<feature type="compositionally biased region" description="Low complexity" evidence="3">
    <location>
        <begin position="468"/>
        <end position="493"/>
    </location>
</feature>
<evidence type="ECO:0000259" key="4">
    <source>
        <dbReference type="PROSITE" id="PS50137"/>
    </source>
</evidence>
<dbReference type="InterPro" id="IPR014720">
    <property type="entry name" value="dsRBD_dom"/>
</dbReference>
<dbReference type="GO" id="GO:0003723">
    <property type="term" value="F:RNA binding"/>
    <property type="evidence" value="ECO:0007669"/>
    <property type="project" value="UniProtKB-UniRule"/>
</dbReference>
<dbReference type="Pfam" id="PF18497">
    <property type="entry name" value="RNase_3_N"/>
    <property type="match status" value="1"/>
</dbReference>
<evidence type="ECO:0000259" key="5">
    <source>
        <dbReference type="PROSITE" id="PS50142"/>
    </source>
</evidence>
<feature type="region of interest" description="Disordered" evidence="3">
    <location>
        <begin position="440"/>
        <end position="511"/>
    </location>
</feature>
<gene>
    <name evidence="6" type="ORF">I9W82_003839</name>
</gene>
<dbReference type="SMART" id="SM00535">
    <property type="entry name" value="RIBOc"/>
    <property type="match status" value="1"/>
</dbReference>
<evidence type="ECO:0000256" key="1">
    <source>
        <dbReference type="ARBA" id="ARBA00022884"/>
    </source>
</evidence>
<accession>A0A8H8DC08</accession>
<dbReference type="InterPro" id="IPR040540">
    <property type="entry name" value="RNase_3_N"/>
</dbReference>
<dbReference type="AlphaFoldDB" id="A0A8H8DC08"/>
<dbReference type="InterPro" id="IPR000999">
    <property type="entry name" value="RNase_III_dom"/>
</dbReference>
<dbReference type="Proteomes" id="UP000669133">
    <property type="component" value="Unassembled WGS sequence"/>
</dbReference>
<sequence>MSSEIKSLLIVVEDLTRVRSDISQLQATFKKILETTPSWERYIYLLNLANSNGKNSGETLVAIERLKNVIFLPQTKVAVRLKQLYDSGKLPVLTTLSNINFKANAQEEAKQKEDILEFLNLDPEPSARAITDGMVADWKPSDYYSYPPTLPLIVDQLLLLRVCTDKSYRQLVDFVETTSFKFTNTHNAKLVIQGKAILKYLLLEILDDKFPNLYEQDLNLILARLMSMELLAKFAFAYNLVDPLKYNLPDDTNDERILEVCGGIFAAYVAGLQAEHYELDEIKGWIYKLYKPLVTDLFATSKPVEKVAMVEFQSLVKSITCLNKMPYDNIQYDAFEVKQDPFVAQIEVEGEILGTGTSSASYEEARDRAAVDIMESQHNIVRLFTIVKHSYLKNRPDYVPPTMPPEVIEPDMDLPPSLPTGSYGYQQPVTINATPHSPHMIHPLPGQIPRNDPYPDASQHMRRYGSSPPHQNQQLALQQQQQQPVHPYQSRQQSPFGARATPPAAYPQSLVPRNNVTSQYDYGFTEPVPHFPLSYKDIDKQTKTTLHAMLKARFSNEYDITQRETEYRTIEYHTKCLVDGKVLGTGVDTSKKNSSQKAAMAALSNTAALRRLGVID</sequence>
<dbReference type="RefSeq" id="XP_067547427.1">
    <property type="nucleotide sequence ID" value="XM_067692846.1"/>
</dbReference>
<feature type="domain" description="RNase III" evidence="5">
    <location>
        <begin position="178"/>
        <end position="277"/>
    </location>
</feature>
<dbReference type="PROSITE" id="PS50137">
    <property type="entry name" value="DS_RBD"/>
    <property type="match status" value="1"/>
</dbReference>
<feature type="domain" description="DRBM" evidence="4">
    <location>
        <begin position="541"/>
        <end position="608"/>
    </location>
</feature>
<evidence type="ECO:0000256" key="2">
    <source>
        <dbReference type="PROSITE-ProRule" id="PRU00266"/>
    </source>
</evidence>
<comment type="caution">
    <text evidence="6">The sequence shown here is derived from an EMBL/GenBank/DDBJ whole genome shotgun (WGS) entry which is preliminary data.</text>
</comment>
<dbReference type="PROSITE" id="PS50142">
    <property type="entry name" value="RNASE_3_2"/>
    <property type="match status" value="1"/>
</dbReference>
<reference evidence="6 7" key="1">
    <citation type="submission" date="2020-12" db="EMBL/GenBank/DDBJ databases">
        <title>Effect of drift, selection, and recombination on the evolution of hybrid genomes in Candida yeast pathogens.</title>
        <authorList>
            <person name="Mixao V."/>
            <person name="Ksiezopolska E."/>
            <person name="Saus E."/>
            <person name="Boekhout T."/>
            <person name="Gacser A."/>
            <person name="Gabaldon T."/>
        </authorList>
    </citation>
    <scope>NUCLEOTIDE SEQUENCE [LARGE SCALE GENOMIC DNA]</scope>
    <source>
        <strain evidence="6 7">BP57</strain>
    </source>
</reference>
<proteinExistence type="predicted"/>
<dbReference type="SUPFAM" id="SSF69065">
    <property type="entry name" value="RNase III domain-like"/>
    <property type="match status" value="1"/>
</dbReference>
<dbReference type="InterPro" id="IPR036389">
    <property type="entry name" value="RNase_III_sf"/>
</dbReference>
<dbReference type="CDD" id="cd00593">
    <property type="entry name" value="RIBOc"/>
    <property type="match status" value="1"/>
</dbReference>
<evidence type="ECO:0000313" key="6">
    <source>
        <dbReference type="EMBL" id="KAG5418311.1"/>
    </source>
</evidence>
<keyword evidence="1 2" id="KW-0694">RNA-binding</keyword>
<dbReference type="EMBL" id="JAEOAQ010000005">
    <property type="protein sequence ID" value="KAG5418311.1"/>
    <property type="molecule type" value="Genomic_DNA"/>
</dbReference>
<organism evidence="6 7">
    <name type="scientific">Candida metapsilosis</name>
    <dbReference type="NCBI Taxonomy" id="273372"/>
    <lineage>
        <taxon>Eukaryota</taxon>
        <taxon>Fungi</taxon>
        <taxon>Dikarya</taxon>
        <taxon>Ascomycota</taxon>
        <taxon>Saccharomycotina</taxon>
        <taxon>Pichiomycetes</taxon>
        <taxon>Debaryomycetaceae</taxon>
        <taxon>Candida/Lodderomyces clade</taxon>
        <taxon>Candida</taxon>
    </lineage>
</organism>
<dbReference type="SMART" id="SM00358">
    <property type="entry name" value="DSRM"/>
    <property type="match status" value="1"/>
</dbReference>
<dbReference type="OrthoDB" id="4087411at2759"/>
<dbReference type="GO" id="GO:0004525">
    <property type="term" value="F:ribonuclease III activity"/>
    <property type="evidence" value="ECO:0007669"/>
    <property type="project" value="InterPro"/>
</dbReference>
<evidence type="ECO:0000256" key="3">
    <source>
        <dbReference type="SAM" id="MobiDB-lite"/>
    </source>
</evidence>
<evidence type="ECO:0000313" key="7">
    <source>
        <dbReference type="Proteomes" id="UP000669133"/>
    </source>
</evidence>